<dbReference type="EMBL" id="CP001810">
    <property type="protein sequence ID" value="ADL33825.1"/>
    <property type="molecule type" value="Genomic_DNA"/>
</dbReference>
<keyword evidence="2" id="KW-1185">Reference proteome</keyword>
<dbReference type="KEGG" id="bpb:bpr_I1085"/>
<dbReference type="eggNOG" id="ENOG50326BY">
    <property type="taxonomic scope" value="Bacteria"/>
</dbReference>
<protein>
    <submittedName>
        <fullName evidence="1">Uncharacterized protein</fullName>
    </submittedName>
</protein>
<dbReference type="AlphaFoldDB" id="E0S200"/>
<reference evidence="1 2" key="1">
    <citation type="journal article" date="2010" name="PLoS ONE">
        <title>The glycobiome of the rumen bacterium Butyrivibrio proteoclasticus B316(T) highlights adaptation to a polysaccharide-rich environment.</title>
        <authorList>
            <person name="Kelly W.J."/>
            <person name="Leahy S.C."/>
            <person name="Altermann E."/>
            <person name="Yeoman C.J."/>
            <person name="Dunne J.C."/>
            <person name="Kong Z."/>
            <person name="Pacheco D.M."/>
            <person name="Li D."/>
            <person name="Noel S.J."/>
            <person name="Moon C.D."/>
            <person name="Cookson A.L."/>
            <person name="Attwood G.T."/>
        </authorList>
    </citation>
    <scope>NUCLEOTIDE SEQUENCE [LARGE SCALE GENOMIC DNA]</scope>
    <source>
        <strain evidence="2">ATCC 51982 / DSM 14932 / B316</strain>
    </source>
</reference>
<sequence length="58" mass="6843">MSRVSEVTSLQNQRIKEMKERFKKEDLSDELKMQLMVQNMTQTLNDISQTLAIIADRK</sequence>
<dbReference type="HOGENOM" id="CLU_2970696_0_0_9"/>
<dbReference type="STRING" id="515622.bpr_I1085"/>
<evidence type="ECO:0000313" key="2">
    <source>
        <dbReference type="Proteomes" id="UP000001299"/>
    </source>
</evidence>
<name>E0S200_BUTPB</name>
<proteinExistence type="predicted"/>
<accession>E0S200</accession>
<evidence type="ECO:0000313" key="1">
    <source>
        <dbReference type="EMBL" id="ADL33825.1"/>
    </source>
</evidence>
<dbReference type="RefSeq" id="WP_013280481.1">
    <property type="nucleotide sequence ID" value="NC_014387.1"/>
</dbReference>
<organism evidence="1 2">
    <name type="scientific">Butyrivibrio proteoclasticus (strain ATCC 51982 / DSM 14932 / B316)</name>
    <name type="common">Clostridium proteoclasticum</name>
    <dbReference type="NCBI Taxonomy" id="515622"/>
    <lineage>
        <taxon>Bacteria</taxon>
        <taxon>Bacillati</taxon>
        <taxon>Bacillota</taxon>
        <taxon>Clostridia</taxon>
        <taxon>Lachnospirales</taxon>
        <taxon>Lachnospiraceae</taxon>
        <taxon>Butyrivibrio</taxon>
    </lineage>
</organism>
<gene>
    <name evidence="1" type="ordered locus">bpr_I1085</name>
</gene>
<dbReference type="Proteomes" id="UP000001299">
    <property type="component" value="Chromosome 1"/>
</dbReference>